<keyword evidence="11" id="KW-1185">Reference proteome</keyword>
<dbReference type="SUPFAM" id="SSF47384">
    <property type="entry name" value="Homodimeric domain of signal transducing histidine kinase"/>
    <property type="match status" value="1"/>
</dbReference>
<evidence type="ECO:0000256" key="2">
    <source>
        <dbReference type="ARBA" id="ARBA00012438"/>
    </source>
</evidence>
<dbReference type="SMART" id="SM00091">
    <property type="entry name" value="PAS"/>
    <property type="match status" value="2"/>
</dbReference>
<evidence type="ECO:0000259" key="9">
    <source>
        <dbReference type="PROSITE" id="PS50113"/>
    </source>
</evidence>
<protein>
    <recommendedName>
        <fullName evidence="2">histidine kinase</fullName>
        <ecNumber evidence="2">2.7.13.3</ecNumber>
    </recommendedName>
</protein>
<dbReference type="EC" id="2.7.13.3" evidence="2"/>
<dbReference type="Gene3D" id="3.30.565.10">
    <property type="entry name" value="Histidine kinase-like ATPase, C-terminal domain"/>
    <property type="match status" value="1"/>
</dbReference>
<name>A0ABT0C9P3_THEVL</name>
<dbReference type="Gene3D" id="1.10.287.130">
    <property type="match status" value="1"/>
</dbReference>
<dbReference type="Pfam" id="PF13426">
    <property type="entry name" value="PAS_9"/>
    <property type="match status" value="2"/>
</dbReference>
<evidence type="ECO:0000256" key="5">
    <source>
        <dbReference type="ARBA" id="ARBA00023136"/>
    </source>
</evidence>
<dbReference type="PANTHER" id="PTHR42878:SF15">
    <property type="entry name" value="BACTERIOPHYTOCHROME"/>
    <property type="match status" value="1"/>
</dbReference>
<dbReference type="Pfam" id="PF00512">
    <property type="entry name" value="HisKA"/>
    <property type="match status" value="1"/>
</dbReference>
<dbReference type="InterPro" id="IPR005467">
    <property type="entry name" value="His_kinase_dom"/>
</dbReference>
<evidence type="ECO:0000313" key="11">
    <source>
        <dbReference type="Proteomes" id="UP000830835"/>
    </source>
</evidence>
<comment type="catalytic activity">
    <reaction evidence="1">
        <text>ATP + protein L-histidine = ADP + protein N-phospho-L-histidine.</text>
        <dbReference type="EC" id="2.7.13.3"/>
    </reaction>
</comment>
<feature type="transmembrane region" description="Helical" evidence="7">
    <location>
        <begin position="184"/>
        <end position="205"/>
    </location>
</feature>
<keyword evidence="6" id="KW-0175">Coiled coil</keyword>
<evidence type="ECO:0000256" key="4">
    <source>
        <dbReference type="ARBA" id="ARBA00022777"/>
    </source>
</evidence>
<keyword evidence="4" id="KW-0418">Kinase</keyword>
<dbReference type="Pfam" id="PF02518">
    <property type="entry name" value="HATPase_c"/>
    <property type="match status" value="1"/>
</dbReference>
<dbReference type="SUPFAM" id="SSF55874">
    <property type="entry name" value="ATPase domain of HSP90 chaperone/DNA topoisomerase II/histidine kinase"/>
    <property type="match status" value="1"/>
</dbReference>
<comment type="caution">
    <text evidence="10">The sequence shown here is derived from an EMBL/GenBank/DDBJ whole genome shotgun (WGS) entry which is preliminary data.</text>
</comment>
<dbReference type="RefSeq" id="WP_244349788.1">
    <property type="nucleotide sequence ID" value="NZ_JAFIRA010000011.1"/>
</dbReference>
<dbReference type="Proteomes" id="UP000830835">
    <property type="component" value="Unassembled WGS sequence"/>
</dbReference>
<feature type="coiled-coil region" evidence="6">
    <location>
        <begin position="95"/>
        <end position="181"/>
    </location>
</feature>
<dbReference type="InterPro" id="IPR000700">
    <property type="entry name" value="PAS-assoc_C"/>
</dbReference>
<dbReference type="InterPro" id="IPR003661">
    <property type="entry name" value="HisK_dim/P_dom"/>
</dbReference>
<feature type="transmembrane region" description="Helical" evidence="7">
    <location>
        <begin position="12"/>
        <end position="30"/>
    </location>
</feature>
<keyword evidence="5 7" id="KW-0472">Membrane</keyword>
<dbReference type="SMART" id="SM00387">
    <property type="entry name" value="HATPase_c"/>
    <property type="match status" value="1"/>
</dbReference>
<gene>
    <name evidence="10" type="ORF">JX360_06255</name>
</gene>
<dbReference type="CDD" id="cd00130">
    <property type="entry name" value="PAS"/>
    <property type="match status" value="2"/>
</dbReference>
<dbReference type="Pfam" id="PF05227">
    <property type="entry name" value="CHASE3"/>
    <property type="match status" value="1"/>
</dbReference>
<dbReference type="PROSITE" id="PS50109">
    <property type="entry name" value="HIS_KIN"/>
    <property type="match status" value="1"/>
</dbReference>
<evidence type="ECO:0000259" key="8">
    <source>
        <dbReference type="PROSITE" id="PS50109"/>
    </source>
</evidence>
<dbReference type="SUPFAM" id="SSF55785">
    <property type="entry name" value="PYP-like sensor domain (PAS domain)"/>
    <property type="match status" value="2"/>
</dbReference>
<dbReference type="SMART" id="SM00086">
    <property type="entry name" value="PAC"/>
    <property type="match status" value="1"/>
</dbReference>
<dbReference type="NCBIfam" id="TIGR00229">
    <property type="entry name" value="sensory_box"/>
    <property type="match status" value="2"/>
</dbReference>
<keyword evidence="3" id="KW-0808">Transferase</keyword>
<dbReference type="InterPro" id="IPR036097">
    <property type="entry name" value="HisK_dim/P_sf"/>
</dbReference>
<dbReference type="InterPro" id="IPR050351">
    <property type="entry name" value="BphY/WalK/GraS-like"/>
</dbReference>
<feature type="domain" description="PAC" evidence="9">
    <location>
        <begin position="439"/>
        <end position="493"/>
    </location>
</feature>
<proteinExistence type="predicted"/>
<dbReference type="PANTHER" id="PTHR42878">
    <property type="entry name" value="TWO-COMPONENT HISTIDINE KINASE"/>
    <property type="match status" value="1"/>
</dbReference>
<dbReference type="Gene3D" id="3.30.450.20">
    <property type="entry name" value="PAS domain"/>
    <property type="match status" value="2"/>
</dbReference>
<dbReference type="InterPro" id="IPR036890">
    <property type="entry name" value="HATPase_C_sf"/>
</dbReference>
<sequence length="822" mass="93961">MKKSPEQTVLNFGFLVALTLLATGAGLSLFESYQLIRREQRVSHSHSVLENLEFLLLGLKEAESGQRGYILTGHPQQLEAFQAGIRQVQLHQQILRELTQDNLWQQERLDRVERQIEQRLENLNRSLKVYQDDPEDWATQATLTELGSELQVAVEDILLQMEDAERELLAQRSRVASLSIQRTTLAIVLTSMTGISLLVGVYLLLRRQDVQRRRWQAQLQAAHDGLEQLVKQRTTELASTLEALRSSERQYRELFQSNPMPMWLADPHSLEFWDVNEAAICQYGYDPSEFLRMNLKDLELPGSHLQNSLGTQLLWGVSTWHRRKDGTALEVEMTSHEVQIDGRRGSLTIARDVTELRRAQENLQRTLRDLSDLKYAMDEAAIIATTDAQGIITDVNDRFCQIAQYSRAELIGQNHRLINSGHHSKAFFREMWSTISSGQTWKGEICNRAKDGTLYWVDTVIVPFLDDQGKPWQYLAIRFEITDRKQAEAEIRQLNQTLEQRVEARTLQLELANRELEAFSYSVSHDLRAPLRSIDGFGQALLEDYNDQLDAVGQDYLRRIRAATQRMGQLIDDLLMLSRVTRSELNRDWVDLSQLAYLIAQELEQTQPQRAVSWQIEPDLMAYGDPRLLRVVLENLLDNAWKFTAKQELACIQLGSHLREKERIYFVRDNGIGFDMHYADKLFGPFQRLHSSQDYPGTGIGLATVQRIIHRRLRQSLPWGQGQPSPLPLGEWEQPKGWNLTAIQELFQICLHGKLPNCSCRVCYATGFAPTGSLCQDRLCIRYGWGRRCDSDPPDPQLLATLGGGAGNHRGSHLPVVAAPGV</sequence>
<dbReference type="InterPro" id="IPR035965">
    <property type="entry name" value="PAS-like_dom_sf"/>
</dbReference>
<keyword evidence="7" id="KW-1133">Transmembrane helix</keyword>
<dbReference type="EMBL" id="JAFIRA010000011">
    <property type="protein sequence ID" value="MCJ2542512.1"/>
    <property type="molecule type" value="Genomic_DNA"/>
</dbReference>
<dbReference type="CDD" id="cd19410">
    <property type="entry name" value="HK9-like_sensor"/>
    <property type="match status" value="1"/>
</dbReference>
<dbReference type="InterPro" id="IPR001610">
    <property type="entry name" value="PAC"/>
</dbReference>
<evidence type="ECO:0000256" key="1">
    <source>
        <dbReference type="ARBA" id="ARBA00000085"/>
    </source>
</evidence>
<feature type="coiled-coil region" evidence="6">
    <location>
        <begin position="477"/>
        <end position="515"/>
    </location>
</feature>
<keyword evidence="7" id="KW-0812">Transmembrane</keyword>
<evidence type="ECO:0000256" key="3">
    <source>
        <dbReference type="ARBA" id="ARBA00022679"/>
    </source>
</evidence>
<feature type="domain" description="Histidine kinase" evidence="8">
    <location>
        <begin position="522"/>
        <end position="709"/>
    </location>
</feature>
<dbReference type="InterPro" id="IPR007891">
    <property type="entry name" value="CHASE3"/>
</dbReference>
<organism evidence="10 11">
    <name type="scientific">Thermostichus vulcanus str. 'Rupite'</name>
    <dbReference type="NCBI Taxonomy" id="2813851"/>
    <lineage>
        <taxon>Bacteria</taxon>
        <taxon>Bacillati</taxon>
        <taxon>Cyanobacteriota</taxon>
        <taxon>Cyanophyceae</taxon>
        <taxon>Thermostichales</taxon>
        <taxon>Thermostichaceae</taxon>
        <taxon>Thermostichus</taxon>
    </lineage>
</organism>
<dbReference type="CDD" id="cd00082">
    <property type="entry name" value="HisKA"/>
    <property type="match status" value="1"/>
</dbReference>
<dbReference type="PROSITE" id="PS50113">
    <property type="entry name" value="PAC"/>
    <property type="match status" value="1"/>
</dbReference>
<evidence type="ECO:0000256" key="6">
    <source>
        <dbReference type="SAM" id="Coils"/>
    </source>
</evidence>
<dbReference type="InterPro" id="IPR003594">
    <property type="entry name" value="HATPase_dom"/>
</dbReference>
<dbReference type="SMART" id="SM00388">
    <property type="entry name" value="HisKA"/>
    <property type="match status" value="1"/>
</dbReference>
<evidence type="ECO:0000313" key="10">
    <source>
        <dbReference type="EMBL" id="MCJ2542512.1"/>
    </source>
</evidence>
<reference evidence="10" key="1">
    <citation type="submission" date="2021-02" db="EMBL/GenBank/DDBJ databases">
        <title>The CRISPR/cas machinery reduction and long-range gene transfer in the hot spring cyanobacterium Synechococcus.</title>
        <authorList>
            <person name="Dvorak P."/>
            <person name="Jahodarova E."/>
            <person name="Hasler P."/>
            <person name="Poulickova A."/>
        </authorList>
    </citation>
    <scope>NUCLEOTIDE SEQUENCE</scope>
    <source>
        <strain evidence="10">Rupite</strain>
    </source>
</reference>
<dbReference type="InterPro" id="IPR000014">
    <property type="entry name" value="PAS"/>
</dbReference>
<accession>A0ABT0C9P3</accession>
<evidence type="ECO:0000256" key="7">
    <source>
        <dbReference type="SAM" id="Phobius"/>
    </source>
</evidence>